<sequence>MPGQPARTFFRISDIVAGVGFIAMANVLMRWQPTRQASVAHLCAMGAGVSSMVDGLWPMSCAPSIDSSCRATKETIHTTQLVEPHTASSLIGFTALVCAIGLYGVVLTRTSGYRRLGASGLSAVAAILGSVDVIMCLTASTALAGLVERIQVPVIAAWLAVLMLCVAGDRHWR</sequence>
<organism evidence="1 2">
    <name type="scientific">Mycolicibacterium phocaicum</name>
    <dbReference type="NCBI Taxonomy" id="319706"/>
    <lineage>
        <taxon>Bacteria</taxon>
        <taxon>Bacillati</taxon>
        <taxon>Actinomycetota</taxon>
        <taxon>Actinomycetes</taxon>
        <taxon>Mycobacteriales</taxon>
        <taxon>Mycobacteriaceae</taxon>
        <taxon>Mycolicibacterium</taxon>
    </lineage>
</organism>
<dbReference type="AlphaFoldDB" id="A0A7I7ZFU6"/>
<dbReference type="Proteomes" id="UP000309984">
    <property type="component" value="Unassembled WGS sequence"/>
</dbReference>
<proteinExistence type="predicted"/>
<protein>
    <submittedName>
        <fullName evidence="1">Uncharacterized protein</fullName>
    </submittedName>
</protein>
<dbReference type="InterPro" id="IPR009339">
    <property type="entry name" value="DUF998"/>
</dbReference>
<dbReference type="RefSeq" id="WP_138249905.1">
    <property type="nucleotide sequence ID" value="NZ_AP022616.1"/>
</dbReference>
<dbReference type="EMBL" id="POTM01000046">
    <property type="protein sequence ID" value="TLH65012.1"/>
    <property type="molecule type" value="Genomic_DNA"/>
</dbReference>
<dbReference type="Pfam" id="PF06197">
    <property type="entry name" value="DUF998"/>
    <property type="match status" value="1"/>
</dbReference>
<keyword evidence="2" id="KW-1185">Reference proteome</keyword>
<reference evidence="1 2" key="1">
    <citation type="submission" date="2018-01" db="EMBL/GenBank/DDBJ databases">
        <title>Comparative genomics of Mycobacterium mucogenicum and Mycobacterium neoaurum clade members emphasizing tRNA and non-coding RNA.</title>
        <authorList>
            <person name="Behra P.R.K."/>
            <person name="Pettersson B.M.F."/>
            <person name="Das S."/>
            <person name="Dasgupta S."/>
            <person name="Kirsebom L.A."/>
        </authorList>
    </citation>
    <scope>NUCLEOTIDE SEQUENCE [LARGE SCALE GENOMIC DNA]</scope>
    <source>
        <strain evidence="1 2">DSM 45104</strain>
    </source>
</reference>
<accession>A0A7I7ZFU6</accession>
<evidence type="ECO:0000313" key="2">
    <source>
        <dbReference type="Proteomes" id="UP000309984"/>
    </source>
</evidence>
<comment type="caution">
    <text evidence="1">The sequence shown here is derived from an EMBL/GenBank/DDBJ whole genome shotgun (WGS) entry which is preliminary data.</text>
</comment>
<evidence type="ECO:0000313" key="1">
    <source>
        <dbReference type="EMBL" id="TLH65012.1"/>
    </source>
</evidence>
<name>A0A7I7ZFU6_9MYCO</name>
<gene>
    <name evidence="1" type="ORF">C1S79_17750</name>
</gene>